<dbReference type="SUPFAM" id="SSF53067">
    <property type="entry name" value="Actin-like ATPase domain"/>
    <property type="match status" value="1"/>
</dbReference>
<dbReference type="InterPro" id="IPR007813">
    <property type="entry name" value="PilN"/>
</dbReference>
<keyword evidence="2" id="KW-0472">Membrane</keyword>
<feature type="compositionally biased region" description="Low complexity" evidence="1">
    <location>
        <begin position="366"/>
        <end position="379"/>
    </location>
</feature>
<organism evidence="3 4">
    <name type="scientific">Caenimonas sedimenti</name>
    <dbReference type="NCBI Taxonomy" id="2596921"/>
    <lineage>
        <taxon>Bacteria</taxon>
        <taxon>Pseudomonadati</taxon>
        <taxon>Pseudomonadota</taxon>
        <taxon>Betaproteobacteria</taxon>
        <taxon>Burkholderiales</taxon>
        <taxon>Comamonadaceae</taxon>
        <taxon>Caenimonas</taxon>
    </lineage>
</organism>
<dbReference type="RefSeq" id="WP_145896128.1">
    <property type="nucleotide sequence ID" value="NZ_VOBQ01000022.1"/>
</dbReference>
<sequence>MTSLQMPGLASFAADLGAAWRRMQASPLLSWLTPAVPVRLDRPDGSHVFWLASADGLAPWPGQAPASPFRATEIPEEHLLVRRIMLPALSESEIRQAVALDVAAASPFAAEDLVWAYSTRRAANGMVEAQVVLASRRQVSALAGPAAGAGAAPEAWAWQPPFAPAVLPGFGEARREAAARRGRRLAFGLVLCALILAAAAAMTPVLQLRMRAVEANRAMEALVKRTEPALKQRAALTEALDAGNALGEMLAQRSQPLLVLDLLTQALPDDTSLLGLSMQGNKITINGMTGNAAGLMQLLSAHSQLRDVKAPTAATRPLGSSKDLFTIEFVLATPGAAAGAALPAASASAPAGTATASAAPAPPASAPAAGAAPAAAAAP</sequence>
<reference evidence="3 4" key="1">
    <citation type="submission" date="2019-07" db="EMBL/GenBank/DDBJ databases">
        <title>Caenimonas sedimenti sp. nov., isolated from activated sludge.</title>
        <authorList>
            <person name="Xu J."/>
        </authorList>
    </citation>
    <scope>NUCLEOTIDE SEQUENCE [LARGE SCALE GENOMIC DNA]</scope>
    <source>
        <strain evidence="3 4">HX-9-20</strain>
    </source>
</reference>
<keyword evidence="4" id="KW-1185">Reference proteome</keyword>
<keyword evidence="2" id="KW-0812">Transmembrane</keyword>
<evidence type="ECO:0000256" key="1">
    <source>
        <dbReference type="SAM" id="MobiDB-lite"/>
    </source>
</evidence>
<dbReference type="Gene3D" id="3.30.420.380">
    <property type="match status" value="1"/>
</dbReference>
<feature type="non-terminal residue" evidence="3">
    <location>
        <position position="379"/>
    </location>
</feature>
<feature type="region of interest" description="Disordered" evidence="1">
    <location>
        <begin position="351"/>
        <end position="379"/>
    </location>
</feature>
<dbReference type="InterPro" id="IPR043129">
    <property type="entry name" value="ATPase_NBD"/>
</dbReference>
<dbReference type="OrthoDB" id="8906642at2"/>
<keyword evidence="2" id="KW-1133">Transmembrane helix</keyword>
<evidence type="ECO:0000313" key="4">
    <source>
        <dbReference type="Proteomes" id="UP000318199"/>
    </source>
</evidence>
<dbReference type="AlphaFoldDB" id="A0A562ZHZ2"/>
<proteinExistence type="predicted"/>
<accession>A0A562ZHZ2</accession>
<evidence type="ECO:0000313" key="3">
    <source>
        <dbReference type="EMBL" id="TWO67925.1"/>
    </source>
</evidence>
<name>A0A562ZHZ2_9BURK</name>
<dbReference type="Pfam" id="PF05137">
    <property type="entry name" value="PilN"/>
    <property type="match status" value="1"/>
</dbReference>
<dbReference type="EMBL" id="VOBQ01000022">
    <property type="protein sequence ID" value="TWO67925.1"/>
    <property type="molecule type" value="Genomic_DNA"/>
</dbReference>
<evidence type="ECO:0000256" key="2">
    <source>
        <dbReference type="SAM" id="Phobius"/>
    </source>
</evidence>
<protein>
    <submittedName>
        <fullName evidence="3">PilN domain-containing protein</fullName>
    </submittedName>
</protein>
<comment type="caution">
    <text evidence="3">The sequence shown here is derived from an EMBL/GenBank/DDBJ whole genome shotgun (WGS) entry which is preliminary data.</text>
</comment>
<feature type="transmembrane region" description="Helical" evidence="2">
    <location>
        <begin position="185"/>
        <end position="206"/>
    </location>
</feature>
<gene>
    <name evidence="3" type="ORF">FN976_25185</name>
</gene>
<dbReference type="Proteomes" id="UP000318199">
    <property type="component" value="Unassembled WGS sequence"/>
</dbReference>